<dbReference type="Pfam" id="PF12796">
    <property type="entry name" value="Ank_2"/>
    <property type="match status" value="1"/>
</dbReference>
<dbReference type="AlphaFoldDB" id="A0A1J7JRF2"/>
<proteinExistence type="predicted"/>
<dbReference type="OrthoDB" id="1577640at2759"/>
<gene>
    <name evidence="7" type="ORF">CONLIGDRAFT_245991</name>
</gene>
<evidence type="ECO:0000313" key="7">
    <source>
        <dbReference type="EMBL" id="OIW31940.1"/>
    </source>
</evidence>
<dbReference type="Gene3D" id="1.25.40.20">
    <property type="entry name" value="Ankyrin repeat-containing domain"/>
    <property type="match status" value="1"/>
</dbReference>
<evidence type="ECO:0000256" key="3">
    <source>
        <dbReference type="SAM" id="MobiDB-lite"/>
    </source>
</evidence>
<reference evidence="7 8" key="1">
    <citation type="submission" date="2016-10" db="EMBL/GenBank/DDBJ databases">
        <title>Draft genome sequence of Coniochaeta ligniaria NRRL30616, a lignocellulolytic fungus for bioabatement of inhibitors in plant biomass hydrolysates.</title>
        <authorList>
            <consortium name="DOE Joint Genome Institute"/>
            <person name="Jimenez D.J."/>
            <person name="Hector R.E."/>
            <person name="Riley R."/>
            <person name="Sun H."/>
            <person name="Grigoriev I.V."/>
            <person name="Van Elsas J.D."/>
            <person name="Nichols N.N."/>
        </authorList>
    </citation>
    <scope>NUCLEOTIDE SEQUENCE [LARGE SCALE GENOMIC DNA]</scope>
    <source>
        <strain evidence="7 8">NRRL 30616</strain>
    </source>
</reference>
<dbReference type="SUPFAM" id="SSF48403">
    <property type="entry name" value="Ankyrin repeat"/>
    <property type="match status" value="1"/>
</dbReference>
<dbReference type="Gene3D" id="3.40.50.300">
    <property type="entry name" value="P-loop containing nucleotide triphosphate hydrolases"/>
    <property type="match status" value="1"/>
</dbReference>
<dbReference type="InterPro" id="IPR036770">
    <property type="entry name" value="Ankyrin_rpt-contain_sf"/>
</dbReference>
<dbReference type="InterPro" id="IPR002110">
    <property type="entry name" value="Ankyrin_rpt"/>
</dbReference>
<evidence type="ECO:0000259" key="6">
    <source>
        <dbReference type="Pfam" id="PF24883"/>
    </source>
</evidence>
<dbReference type="SMART" id="SM00248">
    <property type="entry name" value="ANK"/>
    <property type="match status" value="2"/>
</dbReference>
<dbReference type="PANTHER" id="PTHR10039">
    <property type="entry name" value="AMELOGENIN"/>
    <property type="match status" value="1"/>
</dbReference>
<dbReference type="Pfam" id="PF22939">
    <property type="entry name" value="WHD_GPIID"/>
    <property type="match status" value="1"/>
</dbReference>
<feature type="domain" description="Nephrocystin 3-like N-terminal" evidence="6">
    <location>
        <begin position="191"/>
        <end position="357"/>
    </location>
</feature>
<dbReference type="InterPro" id="IPR027417">
    <property type="entry name" value="P-loop_NTPase"/>
</dbReference>
<dbReference type="EMBL" id="KV875095">
    <property type="protein sequence ID" value="OIW31940.1"/>
    <property type="molecule type" value="Genomic_DNA"/>
</dbReference>
<evidence type="ECO:0000313" key="8">
    <source>
        <dbReference type="Proteomes" id="UP000182658"/>
    </source>
</evidence>
<dbReference type="STRING" id="1408157.A0A1J7JRF2"/>
<dbReference type="Pfam" id="PF17111">
    <property type="entry name" value="PigL_N"/>
    <property type="match status" value="1"/>
</dbReference>
<dbReference type="InterPro" id="IPR031348">
    <property type="entry name" value="PigL_N"/>
</dbReference>
<evidence type="ECO:0000256" key="2">
    <source>
        <dbReference type="PROSITE-ProRule" id="PRU00023"/>
    </source>
</evidence>
<protein>
    <submittedName>
        <fullName evidence="7">Ankyrin repeat protein</fullName>
    </submittedName>
</protein>
<name>A0A1J7JRF2_9PEZI</name>
<dbReference type="InterPro" id="IPR054471">
    <property type="entry name" value="GPIID_WHD"/>
</dbReference>
<evidence type="ECO:0000256" key="1">
    <source>
        <dbReference type="ARBA" id="ARBA00022737"/>
    </source>
</evidence>
<dbReference type="PROSITE" id="PS50088">
    <property type="entry name" value="ANK_REPEAT"/>
    <property type="match status" value="2"/>
</dbReference>
<dbReference type="PANTHER" id="PTHR10039:SF16">
    <property type="entry name" value="GPI INOSITOL-DEACYLASE"/>
    <property type="match status" value="1"/>
</dbReference>
<keyword evidence="1" id="KW-0677">Repeat</keyword>
<dbReference type="PROSITE" id="PS50297">
    <property type="entry name" value="ANK_REP_REGION"/>
    <property type="match status" value="2"/>
</dbReference>
<feature type="domain" description="GPI inositol-deacylase winged helix" evidence="5">
    <location>
        <begin position="465"/>
        <end position="543"/>
    </location>
</feature>
<dbReference type="InterPro" id="IPR056884">
    <property type="entry name" value="NPHP3-like_N"/>
</dbReference>
<feature type="region of interest" description="Disordered" evidence="3">
    <location>
        <begin position="746"/>
        <end position="791"/>
    </location>
</feature>
<dbReference type="InParanoid" id="A0A1J7JRF2"/>
<feature type="repeat" description="ANK" evidence="2">
    <location>
        <begin position="688"/>
        <end position="720"/>
    </location>
</feature>
<feature type="repeat" description="ANK" evidence="2">
    <location>
        <begin position="652"/>
        <end position="684"/>
    </location>
</feature>
<dbReference type="Pfam" id="PF24883">
    <property type="entry name" value="NPHP3_N"/>
    <property type="match status" value="1"/>
</dbReference>
<dbReference type="Proteomes" id="UP000182658">
    <property type="component" value="Unassembled WGS sequence"/>
</dbReference>
<feature type="compositionally biased region" description="Polar residues" evidence="3">
    <location>
        <begin position="775"/>
        <end position="791"/>
    </location>
</feature>
<feature type="domain" description="Azaphilone pigments biosynthesis cluster protein L N-terminal" evidence="4">
    <location>
        <begin position="2"/>
        <end position="151"/>
    </location>
</feature>
<accession>A0A1J7JRF2</accession>
<keyword evidence="8" id="KW-1185">Reference proteome</keyword>
<keyword evidence="2" id="KW-0040">ANK repeat</keyword>
<sequence>MADPLSIAGLAISVVQVSSAIYEYVSSVKNAKDDIRRLSQEMFALKGTLDHMIAFQESSRDATDASQMEAVIMMTSETLMSIKKRIARRSTGIGKSVQMLTWPFHKGDIDKYVATLERAKTWFMMTLMQDSTDQTSAVYAEVQRLSDMVHEDIISRQLDRMTLEAEDTIRGLSPVNPADDHLRVRRDLVPGTGRWFMDKAFEAWAEVPSDNRPILWVKGKSGAGKSSLFSSVVEELKDRCSSLSDQSASCFFYCHSGNTASQLPANVFGALLAQLCQIRPDMLSEIRPLLKPDNHLIPQSQLSVSDLARLLTSALESLPRCYVLIDALNETPHYRHIVSLLGNLCHSCPNLRVLVTSTFDPPVKGKQLLVRQMASLAIDNDIGVYVDYRLKTEPSFCGLSERIKKEIRLTMATGAHGMFRWAQLVMDRLCNLRTGRDVLMALNDLPSTLNDTYAMLLQRIPGHDHNIARNAFMWLSFSIKRLTLKQLAEAVVLEETDRDLNDDFRLTDPASILEICRGLVQLEDGYVTLAHDSIRAFLMSDWIRKSPVAEFWLESAASHRAIMRKCLAYLLFDEFEKGHIEGQKAYVNRCRRYPLTDYAALCWPDHAANTTLEPEDEQLILDFFQTKALPRGGNFNSWVQALLGTADTQSIQRTQPLYYAASYNMVPIVKLLLRQGSDVDVNKRGGRFGSTPFAIACYRGHSEVAKLLLEAGADPRVRDGGTGASALGMAKARNMDEVVELIEMHPTHRRHGGSRRENQGLPGTQASAAHDPAPSDTSSEGLCSSSTDQED</sequence>
<evidence type="ECO:0000259" key="4">
    <source>
        <dbReference type="Pfam" id="PF17111"/>
    </source>
</evidence>
<organism evidence="7 8">
    <name type="scientific">Coniochaeta ligniaria NRRL 30616</name>
    <dbReference type="NCBI Taxonomy" id="1408157"/>
    <lineage>
        <taxon>Eukaryota</taxon>
        <taxon>Fungi</taxon>
        <taxon>Dikarya</taxon>
        <taxon>Ascomycota</taxon>
        <taxon>Pezizomycotina</taxon>
        <taxon>Sordariomycetes</taxon>
        <taxon>Sordariomycetidae</taxon>
        <taxon>Coniochaetales</taxon>
        <taxon>Coniochaetaceae</taxon>
        <taxon>Coniochaeta</taxon>
    </lineage>
</organism>
<evidence type="ECO:0000259" key="5">
    <source>
        <dbReference type="Pfam" id="PF22939"/>
    </source>
</evidence>
<dbReference type="SUPFAM" id="SSF52540">
    <property type="entry name" value="P-loop containing nucleoside triphosphate hydrolases"/>
    <property type="match status" value="1"/>
</dbReference>